<protein>
    <recommendedName>
        <fullName evidence="3">DUF1460 domain-containing protein</fullName>
    </recommendedName>
</protein>
<dbReference type="OrthoDB" id="1409585at2"/>
<keyword evidence="2" id="KW-1185">Reference proteome</keyword>
<evidence type="ECO:0000313" key="2">
    <source>
        <dbReference type="Proteomes" id="UP000245468"/>
    </source>
</evidence>
<evidence type="ECO:0008006" key="3">
    <source>
        <dbReference type="Google" id="ProtNLM"/>
    </source>
</evidence>
<dbReference type="InterPro" id="IPR038765">
    <property type="entry name" value="Papain-like_cys_pep_sf"/>
</dbReference>
<gene>
    <name evidence="1" type="ORF">HME7025_01471</name>
</gene>
<dbReference type="Gene3D" id="2.30.260.10">
    <property type="entry name" value="putative xylanase like domain"/>
    <property type="match status" value="1"/>
</dbReference>
<organism evidence="1 2">
    <name type="scientific">Aquirufa nivalisilvae</name>
    <dbReference type="NCBI Taxonomy" id="2516557"/>
    <lineage>
        <taxon>Bacteria</taxon>
        <taxon>Pseudomonadati</taxon>
        <taxon>Bacteroidota</taxon>
        <taxon>Cytophagia</taxon>
        <taxon>Cytophagales</taxon>
        <taxon>Flectobacillaceae</taxon>
        <taxon>Aquirufa</taxon>
    </lineage>
</organism>
<proteinExistence type="predicted"/>
<reference evidence="2" key="1">
    <citation type="submission" date="2018-05" db="EMBL/GenBank/DDBJ databases">
        <title>Pseudarcicella sp. HME7025 Genome sequencing and assembly.</title>
        <authorList>
            <person name="Kim H."/>
            <person name="Kang H."/>
            <person name="Joh K."/>
        </authorList>
    </citation>
    <scope>NUCLEOTIDE SEQUENCE [LARGE SCALE GENOMIC DNA]</scope>
    <source>
        <strain evidence="2">HME7025</strain>
    </source>
</reference>
<sequence length="271" mass="31852">MIFLMHTYMRYLLFLCCLVFSLEGKAQEKWIPLDLQSRIALAEKNRNHVILAEYFLGKPYVANALSSENPEKLYVSLEDFDCVTFIENVMSLYHSKGQDSLYKKNLIHWRYSQAKDIRFETRNHYFSSSMQQLIKDAWISPVHSPEEIQINKSFAFLSQFYLKKNKNISIPALEQIENQLRFSPFTYVPTAQVSKLLPSLKEGDIVTFVSKRNDLDVQHTGFLTFRKSNWYLLHASQEVRRVCVSDKNLLEYLKSHPSFLGIQVFRPNFIK</sequence>
<dbReference type="Gene3D" id="1.10.3670.10">
    <property type="entry name" value="Putative xylanase like domain"/>
    <property type="match status" value="1"/>
</dbReference>
<accession>A0A2S2DX28</accession>
<dbReference type="SUPFAM" id="SSF54001">
    <property type="entry name" value="Cysteine proteinases"/>
    <property type="match status" value="1"/>
</dbReference>
<dbReference type="EMBL" id="CP029346">
    <property type="protein sequence ID" value="AWL09327.1"/>
    <property type="molecule type" value="Genomic_DNA"/>
</dbReference>
<dbReference type="InterPro" id="IPR010846">
    <property type="entry name" value="AmiA-like"/>
</dbReference>
<dbReference type="KEGG" id="psez:HME7025_01471"/>
<dbReference type="Proteomes" id="UP000245468">
    <property type="component" value="Chromosome"/>
</dbReference>
<name>A0A2S2DX28_9BACT</name>
<dbReference type="RefSeq" id="WP_109323020.1">
    <property type="nucleotide sequence ID" value="NZ_CP029346.1"/>
</dbReference>
<dbReference type="Pfam" id="PF07313">
    <property type="entry name" value="AmiA-like"/>
    <property type="match status" value="1"/>
</dbReference>
<dbReference type="AlphaFoldDB" id="A0A2S2DX28"/>
<evidence type="ECO:0000313" key="1">
    <source>
        <dbReference type="EMBL" id="AWL09327.1"/>
    </source>
</evidence>